<feature type="compositionally biased region" description="Basic and acidic residues" evidence="1">
    <location>
        <begin position="331"/>
        <end position="345"/>
    </location>
</feature>
<feature type="region of interest" description="Disordered" evidence="1">
    <location>
        <begin position="299"/>
        <end position="345"/>
    </location>
</feature>
<feature type="region of interest" description="Disordered" evidence="1">
    <location>
        <begin position="138"/>
        <end position="169"/>
    </location>
</feature>
<comment type="caution">
    <text evidence="2">The sequence shown here is derived from an EMBL/GenBank/DDBJ whole genome shotgun (WGS) entry which is preliminary data.</text>
</comment>
<dbReference type="RefSeq" id="XP_029219746.1">
    <property type="nucleotide sequence ID" value="XM_029363823.1"/>
</dbReference>
<feature type="compositionally biased region" description="Polar residues" evidence="1">
    <location>
        <begin position="154"/>
        <end position="169"/>
    </location>
</feature>
<feature type="compositionally biased region" description="Low complexity" evidence="1">
    <location>
        <begin position="299"/>
        <end position="315"/>
    </location>
</feature>
<dbReference type="Proteomes" id="UP000224006">
    <property type="component" value="Chromosome IV"/>
</dbReference>
<gene>
    <name evidence="2" type="ORF">BESB_053880</name>
</gene>
<evidence type="ECO:0000313" key="2">
    <source>
        <dbReference type="EMBL" id="PFH35737.1"/>
    </source>
</evidence>
<feature type="region of interest" description="Disordered" evidence="1">
    <location>
        <begin position="513"/>
        <end position="567"/>
    </location>
</feature>
<feature type="region of interest" description="Disordered" evidence="1">
    <location>
        <begin position="1"/>
        <end position="71"/>
    </location>
</feature>
<name>A0A2A9MJG2_BESBE</name>
<dbReference type="EMBL" id="NWUJ01000004">
    <property type="protein sequence ID" value="PFH35737.1"/>
    <property type="molecule type" value="Genomic_DNA"/>
</dbReference>
<reference evidence="2 3" key="1">
    <citation type="submission" date="2017-09" db="EMBL/GenBank/DDBJ databases">
        <title>Genome sequencing of Besnoitia besnoiti strain Bb-Ger1.</title>
        <authorList>
            <person name="Schares G."/>
            <person name="Venepally P."/>
            <person name="Lorenzi H.A."/>
        </authorList>
    </citation>
    <scope>NUCLEOTIDE SEQUENCE [LARGE SCALE GENOMIC DNA]</scope>
    <source>
        <strain evidence="2 3">Bb-Ger1</strain>
    </source>
</reference>
<protein>
    <submittedName>
        <fullName evidence="2">Uncharacterized protein</fullName>
    </submittedName>
</protein>
<sequence length="645" mass="66653">MDGLTPVPVSALPPTAPSFDVRGSPDISTKCFVASDENSLSTDCGPPTSPHFGPPASPPSRGLSREAEAPSSSFFQGVAQGGASAGCATGGRDLSAVDRSCVLQDRPSAAVEGDSEGAPAAMNRFEAVSAYSHSRHLPANSQARGCGSRGSVPHTLTTSVSPSALPSPQENPVGYRNLELFVSTLLHQCESAMARQRRASATCLFFALHRAASSSRARLLKWACTRWQVNTSLASFSEGSSSSAYAPLGDRPASALSHLSWKTARPQTDPVDGGLSRMVDERSLSLLVRHFNPDLLSAPRAGASTSSSTAGQLAAPLPRQAAEGAPVLGSKEARRPTPPESVIRDSRDAGKYCSIGKPASVLGAGLVAERALPCVPADSPDRGSLPPRSASIGVQSSVPLASAWSRSWLSARSTSGSSLGGSCSVRSSQALSLGRPTPEDLVLCLLELGDGVPNALAAKLSQGTRKAQRLREAGSGTTDLLNAVASALVRSESEKPVCEAVAPRERAVAPVAANRGGGAPSRGTVPSRHPKNAETCYGTRLEARREVKKLGGGTNRRSGPSAREEQVEARGRVCADAGGRGMGNGASDWIRNTDWSRRDSRLLLPAVAASLLTLDYESFISSTLCGDAPAQGAADSPPSVSTSPT</sequence>
<dbReference type="AlphaFoldDB" id="A0A2A9MJG2"/>
<evidence type="ECO:0000313" key="3">
    <source>
        <dbReference type="Proteomes" id="UP000224006"/>
    </source>
</evidence>
<dbReference type="GeneID" id="40310317"/>
<keyword evidence="3" id="KW-1185">Reference proteome</keyword>
<organism evidence="2 3">
    <name type="scientific">Besnoitia besnoiti</name>
    <name type="common">Apicomplexan protozoan</name>
    <dbReference type="NCBI Taxonomy" id="94643"/>
    <lineage>
        <taxon>Eukaryota</taxon>
        <taxon>Sar</taxon>
        <taxon>Alveolata</taxon>
        <taxon>Apicomplexa</taxon>
        <taxon>Conoidasida</taxon>
        <taxon>Coccidia</taxon>
        <taxon>Eucoccidiorida</taxon>
        <taxon>Eimeriorina</taxon>
        <taxon>Sarcocystidae</taxon>
        <taxon>Besnoitia</taxon>
    </lineage>
</organism>
<evidence type="ECO:0000256" key="1">
    <source>
        <dbReference type="SAM" id="MobiDB-lite"/>
    </source>
</evidence>
<dbReference type="OrthoDB" id="331584at2759"/>
<dbReference type="VEuPathDB" id="ToxoDB:BESB_053880"/>
<dbReference type="KEGG" id="bbes:BESB_053880"/>
<proteinExistence type="predicted"/>
<feature type="compositionally biased region" description="Pro residues" evidence="1">
    <location>
        <begin position="47"/>
        <end position="58"/>
    </location>
</feature>
<accession>A0A2A9MJG2</accession>